<dbReference type="Proteomes" id="UP000828900">
    <property type="component" value="Segment"/>
</dbReference>
<protein>
    <submittedName>
        <fullName evidence="1">Uncharacterized protein</fullName>
    </submittedName>
</protein>
<proteinExistence type="predicted"/>
<evidence type="ECO:0000313" key="2">
    <source>
        <dbReference type="Proteomes" id="UP000828900"/>
    </source>
</evidence>
<name>A0AC61TNU0_9CAUD</name>
<accession>A0AC61TNU0</accession>
<gene>
    <name evidence="1" type="ORF">vBYenPRambo_011</name>
</gene>
<organism evidence="1 2">
    <name type="scientific">Yersinia phage vB_YenP_Rambo</name>
    <dbReference type="NCBI Taxonomy" id="2880894"/>
    <lineage>
        <taxon>Viruses</taxon>
        <taxon>Duplodnaviria</taxon>
        <taxon>Heunggongvirae</taxon>
        <taxon>Uroviricota</taxon>
        <taxon>Caudoviricetes</taxon>
        <taxon>Autographivirales</taxon>
        <taxon>Autotranscriptaviridae</taxon>
        <taxon>Studiervirinae</taxon>
        <taxon>Rambovirus</taxon>
        <taxon>Rambovirus rambo</taxon>
    </lineage>
</organism>
<reference evidence="1" key="1">
    <citation type="submission" date="2021-09" db="EMBL/GenBank/DDBJ databases">
        <title>Properties of two broad host range phages and the first virulent siphovirus of Yersinia enterocolitica isolated from wild animals.</title>
        <authorList>
            <person name="Hammerl J.A."/>
            <person name="Hertwig S."/>
        </authorList>
    </citation>
    <scope>NUCLEOTIDE SEQUENCE</scope>
</reference>
<keyword evidence="2" id="KW-1185">Reference proteome</keyword>
<evidence type="ECO:0000313" key="1">
    <source>
        <dbReference type="EMBL" id="UCS82754.1"/>
    </source>
</evidence>
<dbReference type="EMBL" id="OK042080">
    <property type="protein sequence ID" value="UCS82754.1"/>
    <property type="molecule type" value="Genomic_DNA"/>
</dbReference>
<sequence length="54" mass="6338">MFKTTPPDDNTTTYSFVGCSEWCHKKWEEAIERNDKEAAAAYSNMFNQWKSRGE</sequence>